<keyword evidence="3" id="KW-1185">Reference proteome</keyword>
<organism evidence="2 3">
    <name type="scientific">Curvularia clavata</name>
    <dbReference type="NCBI Taxonomy" id="95742"/>
    <lineage>
        <taxon>Eukaryota</taxon>
        <taxon>Fungi</taxon>
        <taxon>Dikarya</taxon>
        <taxon>Ascomycota</taxon>
        <taxon>Pezizomycotina</taxon>
        <taxon>Dothideomycetes</taxon>
        <taxon>Pleosporomycetidae</taxon>
        <taxon>Pleosporales</taxon>
        <taxon>Pleosporineae</taxon>
        <taxon>Pleosporaceae</taxon>
        <taxon>Curvularia</taxon>
    </lineage>
</organism>
<accession>A0A9Q8ZMG3</accession>
<name>A0A9Q8ZMG3_CURCL</name>
<gene>
    <name evidence="2" type="ORF">yc1106_10002</name>
</gene>
<dbReference type="AlphaFoldDB" id="A0A9Q8ZMG3"/>
<dbReference type="EMBL" id="CP089281">
    <property type="protein sequence ID" value="USP82728.1"/>
    <property type="molecule type" value="Genomic_DNA"/>
</dbReference>
<feature type="compositionally biased region" description="Low complexity" evidence="1">
    <location>
        <begin position="1"/>
        <end position="19"/>
    </location>
</feature>
<evidence type="ECO:0000313" key="2">
    <source>
        <dbReference type="EMBL" id="USP82728.1"/>
    </source>
</evidence>
<feature type="region of interest" description="Disordered" evidence="1">
    <location>
        <begin position="1"/>
        <end position="43"/>
    </location>
</feature>
<dbReference type="Proteomes" id="UP001056012">
    <property type="component" value="Chromosome 8"/>
</dbReference>
<dbReference type="OrthoDB" id="3791473at2759"/>
<protein>
    <submittedName>
        <fullName evidence="2">Uncharacterized protein</fullName>
    </submittedName>
</protein>
<evidence type="ECO:0000313" key="3">
    <source>
        <dbReference type="Proteomes" id="UP001056012"/>
    </source>
</evidence>
<sequence>MESTNEESQSSPSPSSWLSKLHIHHSTSPPVPGKEKWRDATLSDKERWKEWQKAKDKEQMKGSTIGAFTEFYKGKGKTGYWMDISW</sequence>
<reference evidence="2" key="1">
    <citation type="submission" date="2021-12" db="EMBL/GenBank/DDBJ databases">
        <title>Curvularia clavata genome.</title>
        <authorList>
            <person name="Cao Y."/>
        </authorList>
    </citation>
    <scope>NUCLEOTIDE SEQUENCE</scope>
    <source>
        <strain evidence="2">Yc1106</strain>
    </source>
</reference>
<feature type="compositionally biased region" description="Basic and acidic residues" evidence="1">
    <location>
        <begin position="33"/>
        <end position="43"/>
    </location>
</feature>
<dbReference type="VEuPathDB" id="FungiDB:yc1106_10002"/>
<evidence type="ECO:0000256" key="1">
    <source>
        <dbReference type="SAM" id="MobiDB-lite"/>
    </source>
</evidence>
<proteinExistence type="predicted"/>